<dbReference type="EMBL" id="CAAALY010015656">
    <property type="protein sequence ID" value="VEL12735.1"/>
    <property type="molecule type" value="Genomic_DNA"/>
</dbReference>
<keyword evidence="2" id="KW-1185">Reference proteome</keyword>
<accession>A0A448WIV1</accession>
<protein>
    <submittedName>
        <fullName evidence="1">Uncharacterized protein</fullName>
    </submittedName>
</protein>
<organism evidence="1 2">
    <name type="scientific">Protopolystoma xenopodis</name>
    <dbReference type="NCBI Taxonomy" id="117903"/>
    <lineage>
        <taxon>Eukaryota</taxon>
        <taxon>Metazoa</taxon>
        <taxon>Spiralia</taxon>
        <taxon>Lophotrochozoa</taxon>
        <taxon>Platyhelminthes</taxon>
        <taxon>Monogenea</taxon>
        <taxon>Polyopisthocotylea</taxon>
        <taxon>Polystomatidea</taxon>
        <taxon>Polystomatidae</taxon>
        <taxon>Protopolystoma</taxon>
    </lineage>
</organism>
<comment type="caution">
    <text evidence="1">The sequence shown here is derived from an EMBL/GenBank/DDBJ whole genome shotgun (WGS) entry which is preliminary data.</text>
</comment>
<sequence>MGLTQMLVYLHAERVTHHVISGSLEPVIEITFCTRDFAETAMQTFIRFHGNPLKMAFTPPVDKSLLISNSTNIASSLITDAASGCTHTSTNIPTAIDPASLPTEKLAPLDNSVSFDASSSSPKVL</sequence>
<reference evidence="1" key="1">
    <citation type="submission" date="2018-11" db="EMBL/GenBank/DDBJ databases">
        <authorList>
            <consortium name="Pathogen Informatics"/>
        </authorList>
    </citation>
    <scope>NUCLEOTIDE SEQUENCE</scope>
</reference>
<dbReference type="Proteomes" id="UP000784294">
    <property type="component" value="Unassembled WGS sequence"/>
</dbReference>
<dbReference type="OrthoDB" id="443401at2759"/>
<name>A0A448WIV1_9PLAT</name>
<evidence type="ECO:0000313" key="2">
    <source>
        <dbReference type="Proteomes" id="UP000784294"/>
    </source>
</evidence>
<dbReference type="AlphaFoldDB" id="A0A448WIV1"/>
<proteinExistence type="predicted"/>
<gene>
    <name evidence="1" type="ORF">PXEA_LOCUS6175</name>
</gene>
<evidence type="ECO:0000313" key="1">
    <source>
        <dbReference type="EMBL" id="VEL12735.1"/>
    </source>
</evidence>